<dbReference type="Proteomes" id="UP000663879">
    <property type="component" value="Unassembled WGS sequence"/>
</dbReference>
<keyword evidence="3" id="KW-1185">Reference proteome</keyword>
<dbReference type="AlphaFoldDB" id="A0A814RSY7"/>
<evidence type="ECO:0000313" key="2">
    <source>
        <dbReference type="EMBL" id="CAF1137888.1"/>
    </source>
</evidence>
<feature type="domain" description="EB" evidence="1">
    <location>
        <begin position="2"/>
        <end position="42"/>
    </location>
</feature>
<accession>A0A814RSY7</accession>
<dbReference type="Pfam" id="PF01683">
    <property type="entry name" value="EB"/>
    <property type="match status" value="1"/>
</dbReference>
<comment type="caution">
    <text evidence="2">The sequence shown here is derived from an EMBL/GenBank/DDBJ whole genome shotgun (WGS) entry which is preliminary data.</text>
</comment>
<organism evidence="2 3">
    <name type="scientific">Brachionus calyciflorus</name>
    <dbReference type="NCBI Taxonomy" id="104777"/>
    <lineage>
        <taxon>Eukaryota</taxon>
        <taxon>Metazoa</taxon>
        <taxon>Spiralia</taxon>
        <taxon>Gnathifera</taxon>
        <taxon>Rotifera</taxon>
        <taxon>Eurotatoria</taxon>
        <taxon>Monogononta</taxon>
        <taxon>Pseudotrocha</taxon>
        <taxon>Ploima</taxon>
        <taxon>Brachionidae</taxon>
        <taxon>Brachionus</taxon>
    </lineage>
</organism>
<name>A0A814RSY7_9BILA</name>
<feature type="non-terminal residue" evidence="2">
    <location>
        <position position="1"/>
    </location>
</feature>
<proteinExistence type="predicted"/>
<evidence type="ECO:0000259" key="1">
    <source>
        <dbReference type="Pfam" id="PF01683"/>
    </source>
</evidence>
<protein>
    <recommendedName>
        <fullName evidence="1">EB domain-containing protein</fullName>
    </recommendedName>
</protein>
<reference evidence="2" key="1">
    <citation type="submission" date="2021-02" db="EMBL/GenBank/DDBJ databases">
        <authorList>
            <person name="Nowell W R."/>
        </authorList>
    </citation>
    <scope>NUCLEOTIDE SEQUENCE</scope>
    <source>
        <strain evidence="2">Ploen Becks lab</strain>
    </source>
</reference>
<evidence type="ECO:0000313" key="3">
    <source>
        <dbReference type="Proteomes" id="UP000663879"/>
    </source>
</evidence>
<dbReference type="InterPro" id="IPR006149">
    <property type="entry name" value="EB_dom"/>
</dbReference>
<dbReference type="EMBL" id="CAJNOC010010219">
    <property type="protein sequence ID" value="CAF1137888.1"/>
    <property type="molecule type" value="Genomic_DNA"/>
</dbReference>
<sequence>TKLSVGSKCTFDKQCSQVDVPLVCTSNLCSCPSTHYNSNSNCGKKNYLF</sequence>
<gene>
    <name evidence="2" type="ORF">OXX778_LOCUS22769</name>
</gene>